<dbReference type="EMBL" id="AP012547">
    <property type="protein sequence ID" value="BAO30786.1"/>
    <property type="molecule type" value="Genomic_DNA"/>
</dbReference>
<dbReference type="AlphaFoldDB" id="W0SJA7"/>
<dbReference type="Proteomes" id="UP000031637">
    <property type="component" value="Chromosome"/>
</dbReference>
<accession>W0SJA7</accession>
<evidence type="ECO:0008006" key="3">
    <source>
        <dbReference type="Google" id="ProtNLM"/>
    </source>
</evidence>
<dbReference type="STRING" id="1223802.SUTH_03007"/>
<evidence type="ECO:0000313" key="2">
    <source>
        <dbReference type="Proteomes" id="UP000031637"/>
    </source>
</evidence>
<protein>
    <recommendedName>
        <fullName evidence="3">Preprotein translocase subunit YajC</fullName>
    </recommendedName>
</protein>
<dbReference type="KEGG" id="shd:SUTH_03007"/>
<gene>
    <name evidence="1" type="ORF">SUTH_03007</name>
</gene>
<sequence>MAKFLLFIVVLAVIYALVRASKRRSKPPPAAPQPEAMAQCTHCGVHFPRVESVSEAGRDYCCEEHRRLGARS</sequence>
<dbReference type="InterPro" id="IPR049708">
    <property type="entry name" value="PP0621-like"/>
</dbReference>
<reference evidence="1 2" key="1">
    <citation type="journal article" date="2014" name="Syst. Appl. Microbiol.">
        <title>Complete genomes of freshwater sulfur oxidizers Sulfuricella denitrificans skB26 and Sulfuritalea hydrogenivorans sk43H: genetic insights into the sulfur oxidation pathway of betaproteobacteria.</title>
        <authorList>
            <person name="Watanabe T."/>
            <person name="Kojima H."/>
            <person name="Fukui M."/>
        </authorList>
    </citation>
    <scope>NUCLEOTIDE SEQUENCE [LARGE SCALE GENOMIC DNA]</scope>
    <source>
        <strain evidence="1">DSM22779</strain>
    </source>
</reference>
<keyword evidence="2" id="KW-1185">Reference proteome</keyword>
<dbReference type="NCBIfam" id="NF041023">
    <property type="entry name" value="PP0621_fam"/>
    <property type="match status" value="1"/>
</dbReference>
<dbReference type="OrthoDB" id="9814432at2"/>
<dbReference type="HOGENOM" id="CLU_168222_1_0_4"/>
<proteinExistence type="predicted"/>
<dbReference type="RefSeq" id="WP_041100375.1">
    <property type="nucleotide sequence ID" value="NZ_AP012547.1"/>
</dbReference>
<organism evidence="1 2">
    <name type="scientific">Sulfuritalea hydrogenivorans sk43H</name>
    <dbReference type="NCBI Taxonomy" id="1223802"/>
    <lineage>
        <taxon>Bacteria</taxon>
        <taxon>Pseudomonadati</taxon>
        <taxon>Pseudomonadota</taxon>
        <taxon>Betaproteobacteria</taxon>
        <taxon>Nitrosomonadales</taxon>
        <taxon>Sterolibacteriaceae</taxon>
        <taxon>Sulfuritalea</taxon>
    </lineage>
</organism>
<name>W0SJA7_9PROT</name>
<evidence type="ECO:0000313" key="1">
    <source>
        <dbReference type="EMBL" id="BAO30786.1"/>
    </source>
</evidence>